<dbReference type="SMART" id="SM00829">
    <property type="entry name" value="PKS_ER"/>
    <property type="match status" value="1"/>
</dbReference>
<dbReference type="RefSeq" id="XP_028489065.1">
    <property type="nucleotide sequence ID" value="XM_028628658.1"/>
</dbReference>
<dbReference type="STRING" id="264951.A0A443I5P2"/>
<dbReference type="SUPFAM" id="SSF51735">
    <property type="entry name" value="NAD(P)-binding Rossmann-fold domains"/>
    <property type="match status" value="1"/>
</dbReference>
<evidence type="ECO:0000256" key="2">
    <source>
        <dbReference type="ARBA" id="ARBA00008072"/>
    </source>
</evidence>
<proteinExistence type="inferred from homology"/>
<evidence type="ECO:0000256" key="7">
    <source>
        <dbReference type="ARBA" id="ARBA00023027"/>
    </source>
</evidence>
<comment type="caution">
    <text evidence="10">The sequence shown here is derived from an EMBL/GenBank/DDBJ whole genome shotgun (WGS) entry which is preliminary data.</text>
</comment>
<dbReference type="FunFam" id="3.40.50.720:FF:000039">
    <property type="entry name" value="Alcohol dehydrogenase AdhP"/>
    <property type="match status" value="1"/>
</dbReference>
<dbReference type="PANTHER" id="PTHR42940">
    <property type="entry name" value="ALCOHOL DEHYDROGENASE 1-RELATED"/>
    <property type="match status" value="1"/>
</dbReference>
<evidence type="ECO:0000256" key="1">
    <source>
        <dbReference type="ARBA" id="ARBA00001947"/>
    </source>
</evidence>
<feature type="domain" description="Enoyl reductase (ER)" evidence="9">
    <location>
        <begin position="16"/>
        <end position="395"/>
    </location>
</feature>
<dbReference type="CDD" id="cd08297">
    <property type="entry name" value="CAD3"/>
    <property type="match status" value="1"/>
</dbReference>
<evidence type="ECO:0000259" key="9">
    <source>
        <dbReference type="SMART" id="SM00829"/>
    </source>
</evidence>
<dbReference type="InterPro" id="IPR011032">
    <property type="entry name" value="GroES-like_sf"/>
</dbReference>
<sequence>MDIPKTQKALITDPPGPNTKSVVKEIPVPTPGEGEILVKLNCTGLCHSDVHLMRNDWGDRGLSMMTKIAGHEGAGVVVAIGPNVTRFKVGDRAGIKWVADVCGECEMCTNGTDELQCPKQLNSGFTAAGTFQQFATATARYATRIPDGVSDEEAGPVMCGGVTGYVALRRSAVRAGQWVVIMGASGGLGHFAVQYAKAMGMRIIAIDGGPGKKELCEKLGAEQFIDFTVEKDVAERVKQITTWGAHGVVVVAPSQAAYEQAPYLLRAGGTMVCVGLPKENFNAGAPPLVIALRRLNIVGSITGTLKDVDEALDFTARGLVKPILVKGSMNDIDDLSAKMMAGWWASGQDQSILSSTPYDLLVLTHYVPVGLKDAKAKCNASSCLMTSALVKHIVLRDKLSDTPNLAVRPSSRIHIPKLIYFIEIRYEI</sequence>
<evidence type="ECO:0000313" key="10">
    <source>
        <dbReference type="EMBL" id="RWQ99420.1"/>
    </source>
</evidence>
<dbReference type="AlphaFoldDB" id="A0A443I5P2"/>
<dbReference type="InterPro" id="IPR013149">
    <property type="entry name" value="ADH-like_C"/>
</dbReference>
<keyword evidence="5 8" id="KW-0862">Zinc</keyword>
<dbReference type="SUPFAM" id="SSF50129">
    <property type="entry name" value="GroES-like"/>
    <property type="match status" value="1"/>
</dbReference>
<keyword evidence="4 8" id="KW-0479">Metal-binding</keyword>
<dbReference type="GO" id="GO:0004022">
    <property type="term" value="F:alcohol dehydrogenase (NAD+) activity"/>
    <property type="evidence" value="ECO:0007669"/>
    <property type="project" value="UniProtKB-EC"/>
</dbReference>
<reference evidence="10 11" key="1">
    <citation type="journal article" date="2018" name="Front. Microbiol.">
        <title>Genomic and genetic insights into a cosmopolitan fungus, Paecilomyces variotii (Eurotiales).</title>
        <authorList>
            <person name="Urquhart A.S."/>
            <person name="Mondo S.J."/>
            <person name="Makela M.R."/>
            <person name="Hane J.K."/>
            <person name="Wiebenga A."/>
            <person name="He G."/>
            <person name="Mihaltcheva S."/>
            <person name="Pangilinan J."/>
            <person name="Lipzen A."/>
            <person name="Barry K."/>
            <person name="de Vries R.P."/>
            <person name="Grigoriev I.V."/>
            <person name="Idnurm A."/>
        </authorList>
    </citation>
    <scope>NUCLEOTIDE SEQUENCE [LARGE SCALE GENOMIC DNA]</scope>
    <source>
        <strain evidence="10 11">CBS 101075</strain>
    </source>
</reference>
<dbReference type="GO" id="GO:0005737">
    <property type="term" value="C:cytoplasm"/>
    <property type="evidence" value="ECO:0007669"/>
    <property type="project" value="TreeGrafter"/>
</dbReference>
<dbReference type="PROSITE" id="PS00059">
    <property type="entry name" value="ADH_ZINC"/>
    <property type="match status" value="1"/>
</dbReference>
<protein>
    <recommendedName>
        <fullName evidence="3">alcohol dehydrogenase</fullName>
        <ecNumber evidence="3">1.1.1.1</ecNumber>
    </recommendedName>
</protein>
<dbReference type="InterPro" id="IPR002328">
    <property type="entry name" value="ADH_Zn_CS"/>
</dbReference>
<dbReference type="EC" id="1.1.1.1" evidence="3"/>
<evidence type="ECO:0000256" key="4">
    <source>
        <dbReference type="ARBA" id="ARBA00022723"/>
    </source>
</evidence>
<dbReference type="Proteomes" id="UP000283841">
    <property type="component" value="Unassembled WGS sequence"/>
</dbReference>
<dbReference type="InterPro" id="IPR020843">
    <property type="entry name" value="ER"/>
</dbReference>
<evidence type="ECO:0000256" key="8">
    <source>
        <dbReference type="RuleBase" id="RU361277"/>
    </source>
</evidence>
<keyword evidence="11" id="KW-1185">Reference proteome</keyword>
<dbReference type="VEuPathDB" id="FungiDB:C8Q69DRAFT_440519"/>
<evidence type="ECO:0000256" key="6">
    <source>
        <dbReference type="ARBA" id="ARBA00023002"/>
    </source>
</evidence>
<dbReference type="GO" id="GO:0008270">
    <property type="term" value="F:zinc ion binding"/>
    <property type="evidence" value="ECO:0007669"/>
    <property type="project" value="InterPro"/>
</dbReference>
<dbReference type="InterPro" id="IPR013154">
    <property type="entry name" value="ADH-like_N"/>
</dbReference>
<dbReference type="InterPro" id="IPR036291">
    <property type="entry name" value="NAD(P)-bd_dom_sf"/>
</dbReference>
<dbReference type="Gene3D" id="3.90.180.10">
    <property type="entry name" value="Medium-chain alcohol dehydrogenases, catalytic domain"/>
    <property type="match status" value="1"/>
</dbReference>
<dbReference type="EMBL" id="RCNU01000001">
    <property type="protein sequence ID" value="RWQ99420.1"/>
    <property type="molecule type" value="Genomic_DNA"/>
</dbReference>
<dbReference type="PANTHER" id="PTHR42940:SF3">
    <property type="entry name" value="ALCOHOL DEHYDROGENASE 1-RELATED"/>
    <property type="match status" value="1"/>
</dbReference>
<comment type="similarity">
    <text evidence="2 8">Belongs to the zinc-containing alcohol dehydrogenase family.</text>
</comment>
<dbReference type="Pfam" id="PF08240">
    <property type="entry name" value="ADH_N"/>
    <property type="match status" value="1"/>
</dbReference>
<dbReference type="Pfam" id="PF00107">
    <property type="entry name" value="ADH_zinc_N"/>
    <property type="match status" value="1"/>
</dbReference>
<dbReference type="GeneID" id="39597935"/>
<organism evidence="10 11">
    <name type="scientific">Byssochlamys spectabilis</name>
    <name type="common">Paecilomyces variotii</name>
    <dbReference type="NCBI Taxonomy" id="264951"/>
    <lineage>
        <taxon>Eukaryota</taxon>
        <taxon>Fungi</taxon>
        <taxon>Dikarya</taxon>
        <taxon>Ascomycota</taxon>
        <taxon>Pezizomycotina</taxon>
        <taxon>Eurotiomycetes</taxon>
        <taxon>Eurotiomycetidae</taxon>
        <taxon>Eurotiales</taxon>
        <taxon>Thermoascaceae</taxon>
        <taxon>Paecilomyces</taxon>
    </lineage>
</organism>
<accession>A0A443I5P2</accession>
<evidence type="ECO:0000256" key="3">
    <source>
        <dbReference type="ARBA" id="ARBA00013190"/>
    </source>
</evidence>
<keyword evidence="6" id="KW-0560">Oxidoreductase</keyword>
<dbReference type="Gene3D" id="3.40.50.720">
    <property type="entry name" value="NAD(P)-binding Rossmann-like Domain"/>
    <property type="match status" value="1"/>
</dbReference>
<evidence type="ECO:0000256" key="5">
    <source>
        <dbReference type="ARBA" id="ARBA00022833"/>
    </source>
</evidence>
<name>A0A443I5P2_BYSSP</name>
<keyword evidence="7" id="KW-0520">NAD</keyword>
<gene>
    <name evidence="10" type="ORF">C8Q69DRAFT_440519</name>
</gene>
<comment type="cofactor">
    <cofactor evidence="1 8">
        <name>Zn(2+)</name>
        <dbReference type="ChEBI" id="CHEBI:29105"/>
    </cofactor>
</comment>
<evidence type="ECO:0000313" key="11">
    <source>
        <dbReference type="Proteomes" id="UP000283841"/>
    </source>
</evidence>